<organism evidence="11 12">
    <name type="scientific">Donghicola eburneus</name>
    <dbReference type="NCBI Taxonomy" id="393278"/>
    <lineage>
        <taxon>Bacteria</taxon>
        <taxon>Pseudomonadati</taxon>
        <taxon>Pseudomonadota</taxon>
        <taxon>Alphaproteobacteria</taxon>
        <taxon>Rhodobacterales</taxon>
        <taxon>Roseobacteraceae</taxon>
        <taxon>Donghicola</taxon>
    </lineage>
</organism>
<dbReference type="RefSeq" id="WP_072707491.1">
    <property type="nucleotide sequence ID" value="NZ_FMJB01000057.1"/>
</dbReference>
<dbReference type="GO" id="GO:0005886">
    <property type="term" value="C:plasma membrane"/>
    <property type="evidence" value="ECO:0007669"/>
    <property type="project" value="UniProtKB-SubCell"/>
</dbReference>
<comment type="subcellular location">
    <subcellularLocation>
        <location evidence="1 9">Cell inner membrane</location>
        <topology evidence="1 9">Multi-pass membrane protein</topology>
    </subcellularLocation>
</comment>
<evidence type="ECO:0000256" key="6">
    <source>
        <dbReference type="ARBA" id="ARBA00022989"/>
    </source>
</evidence>
<dbReference type="GO" id="GO:0015740">
    <property type="term" value="P:C4-dicarboxylate transport"/>
    <property type="evidence" value="ECO:0007669"/>
    <property type="project" value="TreeGrafter"/>
</dbReference>
<dbReference type="InterPro" id="IPR007387">
    <property type="entry name" value="TRAP_DctQ"/>
</dbReference>
<gene>
    <name evidence="11" type="ORF">KARMA_2918</name>
</gene>
<evidence type="ECO:0000256" key="8">
    <source>
        <dbReference type="ARBA" id="ARBA00038436"/>
    </source>
</evidence>
<dbReference type="GO" id="GO:0022857">
    <property type="term" value="F:transmembrane transporter activity"/>
    <property type="evidence" value="ECO:0007669"/>
    <property type="project" value="UniProtKB-UniRule"/>
</dbReference>
<comment type="similarity">
    <text evidence="8 9">Belongs to the TRAP transporter small permease family.</text>
</comment>
<evidence type="ECO:0000256" key="9">
    <source>
        <dbReference type="RuleBase" id="RU369079"/>
    </source>
</evidence>
<evidence type="ECO:0000256" key="4">
    <source>
        <dbReference type="ARBA" id="ARBA00022519"/>
    </source>
</evidence>
<keyword evidence="7 9" id="KW-0472">Membrane</keyword>
<comment type="function">
    <text evidence="9">Part of the tripartite ATP-independent periplasmic (TRAP) transport system.</text>
</comment>
<evidence type="ECO:0000313" key="11">
    <source>
        <dbReference type="EMBL" id="SCM68693.1"/>
    </source>
</evidence>
<sequence>MGNGFGVSPNNGEGAQTRPLHRYVTQIIRLIALSGKLIAVGTIVFMFVALLANVVLRYAFGSGISWAYEIHALLLPWLVASGLVIAASRGTNIAITILPDFLPVDLRRGLLVMIEVAIIVISVTVLQSSQPILIASKFQTLSTLGIKQYWGYLSLVYAFAGMGLISVLEILRLLSGASVATSDVERRSLS</sequence>
<dbReference type="PANTHER" id="PTHR35011:SF2">
    <property type="entry name" value="2,3-DIKETO-L-GULONATE TRAP TRANSPORTER SMALL PERMEASE PROTEIN YIAM"/>
    <property type="match status" value="1"/>
</dbReference>
<feature type="transmembrane region" description="Helical" evidence="9">
    <location>
        <begin position="66"/>
        <end position="88"/>
    </location>
</feature>
<dbReference type="Proteomes" id="UP000184085">
    <property type="component" value="Unassembled WGS sequence"/>
</dbReference>
<dbReference type="InterPro" id="IPR055348">
    <property type="entry name" value="DctQ"/>
</dbReference>
<dbReference type="AlphaFoldDB" id="A0A1M4N1K6"/>
<keyword evidence="2 9" id="KW-0813">Transport</keyword>
<protein>
    <recommendedName>
        <fullName evidence="9">TRAP transporter small permease protein</fullName>
    </recommendedName>
</protein>
<evidence type="ECO:0000256" key="1">
    <source>
        <dbReference type="ARBA" id="ARBA00004429"/>
    </source>
</evidence>
<evidence type="ECO:0000256" key="5">
    <source>
        <dbReference type="ARBA" id="ARBA00022692"/>
    </source>
</evidence>
<keyword evidence="6 9" id="KW-1133">Transmembrane helix</keyword>
<name>A0A1M4N1K6_9RHOB</name>
<accession>A0A1M4N1K6</accession>
<feature type="transmembrane region" description="Helical" evidence="9">
    <location>
        <begin position="109"/>
        <end position="129"/>
    </location>
</feature>
<dbReference type="PANTHER" id="PTHR35011">
    <property type="entry name" value="2,3-DIKETO-L-GULONATE TRAP TRANSPORTER SMALL PERMEASE PROTEIN YIAM"/>
    <property type="match status" value="1"/>
</dbReference>
<evidence type="ECO:0000313" key="12">
    <source>
        <dbReference type="Proteomes" id="UP000184085"/>
    </source>
</evidence>
<feature type="domain" description="Tripartite ATP-independent periplasmic transporters DctQ component" evidence="10">
    <location>
        <begin position="46"/>
        <end position="175"/>
    </location>
</feature>
<reference evidence="12" key="1">
    <citation type="submission" date="2016-09" db="EMBL/GenBank/DDBJ databases">
        <authorList>
            <person name="Wibberg D."/>
        </authorList>
    </citation>
    <scope>NUCLEOTIDE SEQUENCE [LARGE SCALE GENOMIC DNA]</scope>
</reference>
<evidence type="ECO:0000256" key="2">
    <source>
        <dbReference type="ARBA" id="ARBA00022448"/>
    </source>
</evidence>
<feature type="transmembrane region" description="Helical" evidence="9">
    <location>
        <begin position="149"/>
        <end position="171"/>
    </location>
</feature>
<evidence type="ECO:0000259" key="10">
    <source>
        <dbReference type="Pfam" id="PF04290"/>
    </source>
</evidence>
<keyword evidence="3" id="KW-1003">Cell membrane</keyword>
<keyword evidence="4 9" id="KW-0997">Cell inner membrane</keyword>
<proteinExistence type="inferred from homology"/>
<evidence type="ECO:0000256" key="3">
    <source>
        <dbReference type="ARBA" id="ARBA00022475"/>
    </source>
</evidence>
<keyword evidence="5 9" id="KW-0812">Transmembrane</keyword>
<keyword evidence="12" id="KW-1185">Reference proteome</keyword>
<evidence type="ECO:0000256" key="7">
    <source>
        <dbReference type="ARBA" id="ARBA00023136"/>
    </source>
</evidence>
<dbReference type="Pfam" id="PF04290">
    <property type="entry name" value="DctQ"/>
    <property type="match status" value="1"/>
</dbReference>
<feature type="transmembrane region" description="Helical" evidence="9">
    <location>
        <begin position="37"/>
        <end position="60"/>
    </location>
</feature>
<dbReference type="EMBL" id="FMJB01000057">
    <property type="protein sequence ID" value="SCM68693.1"/>
    <property type="molecule type" value="Genomic_DNA"/>
</dbReference>
<comment type="subunit">
    <text evidence="9">The complex comprises the extracytoplasmic solute receptor protein and the two transmembrane proteins.</text>
</comment>